<evidence type="ECO:0000256" key="3">
    <source>
        <dbReference type="SAM" id="MobiDB-lite"/>
    </source>
</evidence>
<dbReference type="AlphaFoldDB" id="A0A6M6E816"/>
<evidence type="ECO:0000256" key="2">
    <source>
        <dbReference type="ARBA" id="ARBA00022795"/>
    </source>
</evidence>
<sequence length="175" mass="19101">MIVVMKKKINDKIINSNREVKTMTDSTINPLSNYSTSNIGNTAGASSTTTEKQNNASSIDEEGFLQLFIEGLKNQDPMSPMSNSEMMGQLTQLTEIQNTMNMKTILQDLASSIQSQNPVGQFLDLIDKTVKVQVGENKTTEGQVLSVGKDGNDVVFELMNGDTYNVNQIIGVSEA</sequence>
<accession>A0A6M6E816</accession>
<feature type="region of interest" description="Disordered" evidence="3">
    <location>
        <begin position="25"/>
        <end position="56"/>
    </location>
</feature>
<evidence type="ECO:0000313" key="4">
    <source>
        <dbReference type="EMBL" id="QJX80588.1"/>
    </source>
</evidence>
<dbReference type="GO" id="GO:0044781">
    <property type="term" value="P:bacterial-type flagellum organization"/>
    <property type="evidence" value="ECO:0007669"/>
    <property type="project" value="UniProtKB-KW"/>
</dbReference>
<evidence type="ECO:0000256" key="1">
    <source>
        <dbReference type="ARBA" id="ARBA00010577"/>
    </source>
</evidence>
<organism evidence="4 5">
    <name type="scientific">Priestia megaterium</name>
    <name type="common">Bacillus megaterium</name>
    <dbReference type="NCBI Taxonomy" id="1404"/>
    <lineage>
        <taxon>Bacteria</taxon>
        <taxon>Bacillati</taxon>
        <taxon>Bacillota</taxon>
        <taxon>Bacilli</taxon>
        <taxon>Bacillales</taxon>
        <taxon>Bacillaceae</taxon>
        <taxon>Priestia</taxon>
    </lineage>
</organism>
<gene>
    <name evidence="4" type="ORF">FDZ14_31350</name>
</gene>
<dbReference type="InterPro" id="IPR005648">
    <property type="entry name" value="FlgD"/>
</dbReference>
<keyword evidence="2" id="KW-1005">Bacterial flagellum biogenesis</keyword>
<geneLocation type="plasmid" evidence="5">
    <name>pfdu301a</name>
</geneLocation>
<proteinExistence type="inferred from homology"/>
<protein>
    <recommendedName>
        <fullName evidence="6">Basal-body rod modification protein FlgD</fullName>
    </recommendedName>
</protein>
<evidence type="ECO:0008006" key="6">
    <source>
        <dbReference type="Google" id="ProtNLM"/>
    </source>
</evidence>
<dbReference type="Proteomes" id="UP000501076">
    <property type="component" value="Plasmid pFDU301A"/>
</dbReference>
<comment type="similarity">
    <text evidence="1">Belongs to the FlgD family.</text>
</comment>
<dbReference type="Pfam" id="PF03963">
    <property type="entry name" value="FlgD"/>
    <property type="match status" value="1"/>
</dbReference>
<dbReference type="EMBL" id="CP045273">
    <property type="protein sequence ID" value="QJX80588.1"/>
    <property type="molecule type" value="Genomic_DNA"/>
</dbReference>
<evidence type="ECO:0000313" key="5">
    <source>
        <dbReference type="Proteomes" id="UP000501076"/>
    </source>
</evidence>
<reference evidence="4 5" key="1">
    <citation type="submission" date="2019-10" db="EMBL/GenBank/DDBJ databases">
        <title>Complete genome sequences for adaption low water activity.</title>
        <authorList>
            <person name="Zhao L."/>
            <person name="Zhong J."/>
        </authorList>
    </citation>
    <scope>NUCLEOTIDE SEQUENCE [LARGE SCALE GENOMIC DNA]</scope>
    <source>
        <strain evidence="4 5">FDU301</strain>
        <plasmid evidence="5">pfdu301a</plasmid>
    </source>
</reference>
<keyword evidence="4" id="KW-0614">Plasmid</keyword>
<name>A0A6M6E816_PRIMG</name>